<dbReference type="InterPro" id="IPR042229">
    <property type="entry name" value="Listeria/Bacterioides_rpt_sf"/>
</dbReference>
<dbReference type="NCBIfam" id="TIGR02543">
    <property type="entry name" value="List_Bact_rpt"/>
    <property type="match status" value="3"/>
</dbReference>
<reference evidence="5 6" key="1">
    <citation type="submission" date="2014-10" db="EMBL/GenBank/DDBJ databases">
        <title>Genome sequence of Clostridium aceticum DSM 1496.</title>
        <authorList>
            <person name="Poehlein A."/>
            <person name="Schiel-Bengelsdorf B."/>
            <person name="Gottschalk G."/>
            <person name="Duerre P."/>
            <person name="Daniel R."/>
        </authorList>
    </citation>
    <scope>NUCLEOTIDE SEQUENCE [LARGE SCALE GENOMIC DNA]</scope>
    <source>
        <strain evidence="5 6">DSM 1496</strain>
    </source>
</reference>
<dbReference type="EMBL" id="CP009687">
    <property type="protein sequence ID" value="AKL96591.1"/>
    <property type="molecule type" value="Genomic_DNA"/>
</dbReference>
<evidence type="ECO:0000313" key="5">
    <source>
        <dbReference type="EMBL" id="AKL96591.1"/>
    </source>
</evidence>
<gene>
    <name evidence="5" type="primary">inlA</name>
    <name evidence="5" type="ORF">CACET_c31470</name>
</gene>
<dbReference type="InterPro" id="IPR013378">
    <property type="entry name" value="InlB-like_B-rpt"/>
</dbReference>
<comment type="subcellular location">
    <subcellularLocation>
        <location evidence="1">Cell envelope</location>
    </subcellularLocation>
</comment>
<dbReference type="Pfam" id="PF00395">
    <property type="entry name" value="SLH"/>
    <property type="match status" value="3"/>
</dbReference>
<keyword evidence="2" id="KW-0677">Repeat</keyword>
<dbReference type="PROSITE" id="PS51272">
    <property type="entry name" value="SLH"/>
    <property type="match status" value="3"/>
</dbReference>
<accession>A0A0G3WD78</accession>
<evidence type="ECO:0000256" key="3">
    <source>
        <dbReference type="SAM" id="MobiDB-lite"/>
    </source>
</evidence>
<feature type="region of interest" description="Disordered" evidence="3">
    <location>
        <begin position="889"/>
        <end position="911"/>
    </location>
</feature>
<sequence length="1334" mass="143898">MLRKKMFILVMFLIISYVFSLSLFQSVVEASSPPAPYGNNPPTDILLSNSSVAQSGGINAVVGTLSSVDPDDGDTHSYQLVAGAGDSHNASFNISGGQLRANNAASMAPGDYSVRIRTTDSDDNTFEKSFTLTVLDDVPPEVASVSVPAAGIYRAGLSLDFIINASENLNVNTAGGTPRIRLDIGGTTRYASYLAGSGTLTLVFRHSVQAGDNDLDGIAVVELQTNGGTIRDRVGNDLILTLNSVADTSVILVDTMAPTISTITNQEIVVGQNTGALPFTVSDNLTTSGSLSVSRDSSNTTAVPLANVVLGGSDAARTVTVTGANIGTSTIAIYVEDAAGNINVETFVVTVIPPSHTVNFVDWDGNLLKTESVQEGSSATAPANPSRTGYSFTGWSPSDFSNITADTTITAQYSINSYTVTFVDWNSTVLKTETVEHGSSATAPTNPSRTGYSFTGWSPSDFSNITANTIITAQYSINSYTVSFDSVGGSAVAGTTQDFGSVITAPVDSTREGYTFSGWYKDIGLINQWNFATDVVTEDITLYAKWNINQYTVSFDIAGGSLVSNQTVDYNQKAIRPDPDPTKAGFNFGGWYKDPGLINQWNFGVDRVTENRTLYAKWLTPQDSITMIASPNNVEFTEDFNQIFTLNISNDTVIGSVYKSDINLGGVFSNLNIGQVNNSETIVTAEVYGNLSSAGVGTITLNENKLNNRTSPLSANITVASKPTYTVYFNVNGGSSVGNQTVAYNQKATRPLDPTKAGYTFDGWYTDNSFTTEFNFEETITTDMHIYARWVSYNANLNSLILSQGTLSPEFHYGTTSYVANVANNVTNIKITPIVADAGATVIVDGYVVGSGQPSQAINLNAGENTVKVEVTAQDGSIKTYTVTVTRAESVAPPRNSSGGGGGGDSTPLSNNKEVIITTQDQVQKLATETITEIDGNREIKLVVDSQQINSLIEEYAKENQTNKEVSFSITTPGDITRVLLTGDIVKNLEDNDFRVSIIEEQVQYHLDAQNFAIEKIAELMGVPSDSLHTIDIELNIDKTSSIESEMLKEQAKALGHEIVVEPVKFEIIARTSTDYGTFKEVKINRFNTYAQRIIEIPNGVDKNKITTGIVSNANSSYSHIPTEIFQKDGKTYSRLNSLTNSSYSIIWSPVFIDEVKGHWSEAIVNDMASRLVLVDYQNFKADKAVTRAEFAEYIVRALGLYREGHTLENRFTDLAKNKHLTSVLIANDWGIIKGYPDGTFKPGATITREEAMTMYAKAMDIVKILDNSEDKLSLFVDSNEVSDWATAYVRRTVDAGIFSGKGNGILDPKGTLTHAESLAAIRSLLIKAELINN</sequence>
<dbReference type="PATRIC" id="fig|84022.6.peg.3217"/>
<dbReference type="Gene3D" id="2.60.40.4270">
    <property type="entry name" value="Listeria-Bacteroides repeat domain"/>
    <property type="match status" value="5"/>
</dbReference>
<protein>
    <submittedName>
        <fullName evidence="5">Internalin-A</fullName>
    </submittedName>
</protein>
<dbReference type="Pfam" id="PF09479">
    <property type="entry name" value="Flg_new"/>
    <property type="match status" value="5"/>
</dbReference>
<evidence type="ECO:0000256" key="2">
    <source>
        <dbReference type="ARBA" id="ARBA00022737"/>
    </source>
</evidence>
<dbReference type="Pfam" id="PF12733">
    <property type="entry name" value="Cadherin-like"/>
    <property type="match status" value="1"/>
</dbReference>
<name>A0A0G3WD78_9CLOT</name>
<dbReference type="GO" id="GO:0030313">
    <property type="term" value="C:cell envelope"/>
    <property type="evidence" value="ECO:0007669"/>
    <property type="project" value="UniProtKB-SubCell"/>
</dbReference>
<organism evidence="5 6">
    <name type="scientific">Clostridium aceticum</name>
    <dbReference type="NCBI Taxonomy" id="84022"/>
    <lineage>
        <taxon>Bacteria</taxon>
        <taxon>Bacillati</taxon>
        <taxon>Bacillota</taxon>
        <taxon>Clostridia</taxon>
        <taxon>Eubacteriales</taxon>
        <taxon>Clostridiaceae</taxon>
        <taxon>Clostridium</taxon>
    </lineage>
</organism>
<keyword evidence="6" id="KW-1185">Reference proteome</keyword>
<feature type="domain" description="SLH" evidence="4">
    <location>
        <begin position="1273"/>
        <end position="1334"/>
    </location>
</feature>
<proteinExistence type="predicted"/>
<feature type="domain" description="SLH" evidence="4">
    <location>
        <begin position="1207"/>
        <end position="1270"/>
    </location>
</feature>
<evidence type="ECO:0000256" key="1">
    <source>
        <dbReference type="ARBA" id="ARBA00004196"/>
    </source>
</evidence>
<dbReference type="InterPro" id="IPR001119">
    <property type="entry name" value="SLH_dom"/>
</dbReference>
<dbReference type="Proteomes" id="UP000035704">
    <property type="component" value="Chromosome"/>
</dbReference>
<evidence type="ECO:0000259" key="4">
    <source>
        <dbReference type="PROSITE" id="PS51272"/>
    </source>
</evidence>
<feature type="domain" description="SLH" evidence="4">
    <location>
        <begin position="1148"/>
        <end position="1205"/>
    </location>
</feature>
<dbReference type="STRING" id="84022.CACET_c31470"/>
<dbReference type="KEGG" id="cace:CACET_c31470"/>
<dbReference type="InterPro" id="IPR025883">
    <property type="entry name" value="Cadherin-like_domain"/>
</dbReference>
<evidence type="ECO:0000313" key="6">
    <source>
        <dbReference type="Proteomes" id="UP000035704"/>
    </source>
</evidence>